<keyword evidence="1" id="KW-1133">Transmembrane helix</keyword>
<evidence type="ECO:0000259" key="2">
    <source>
        <dbReference type="Pfam" id="PF20153"/>
    </source>
</evidence>
<feature type="transmembrane region" description="Helical" evidence="1">
    <location>
        <begin position="231"/>
        <end position="256"/>
    </location>
</feature>
<protein>
    <recommendedName>
        <fullName evidence="2">DUF6535 domain-containing protein</fullName>
    </recommendedName>
</protein>
<dbReference type="Pfam" id="PF20153">
    <property type="entry name" value="DUF6535"/>
    <property type="match status" value="1"/>
</dbReference>
<dbReference type="InterPro" id="IPR045338">
    <property type="entry name" value="DUF6535"/>
</dbReference>
<organism evidence="3 4">
    <name type="scientific">Calocera viscosa (strain TUFC12733)</name>
    <dbReference type="NCBI Taxonomy" id="1330018"/>
    <lineage>
        <taxon>Eukaryota</taxon>
        <taxon>Fungi</taxon>
        <taxon>Dikarya</taxon>
        <taxon>Basidiomycota</taxon>
        <taxon>Agaricomycotina</taxon>
        <taxon>Dacrymycetes</taxon>
        <taxon>Dacrymycetales</taxon>
        <taxon>Dacrymycetaceae</taxon>
        <taxon>Calocera</taxon>
    </lineage>
</organism>
<dbReference type="EMBL" id="KV417298">
    <property type="protein sequence ID" value="KZO93946.1"/>
    <property type="molecule type" value="Genomic_DNA"/>
</dbReference>
<keyword evidence="1" id="KW-0472">Membrane</keyword>
<dbReference type="OrthoDB" id="3221808at2759"/>
<dbReference type="STRING" id="1330018.A0A167JV90"/>
<dbReference type="Proteomes" id="UP000076738">
    <property type="component" value="Unassembled WGS sequence"/>
</dbReference>
<feature type="domain" description="DUF6535" evidence="2">
    <location>
        <begin position="49"/>
        <end position="226"/>
    </location>
</feature>
<gene>
    <name evidence="3" type="ORF">CALVIDRAFT_238431</name>
</gene>
<evidence type="ECO:0000256" key="1">
    <source>
        <dbReference type="SAM" id="Phobius"/>
    </source>
</evidence>
<feature type="transmembrane region" description="Helical" evidence="1">
    <location>
        <begin position="139"/>
        <end position="162"/>
    </location>
</feature>
<evidence type="ECO:0000313" key="4">
    <source>
        <dbReference type="Proteomes" id="UP000076738"/>
    </source>
</evidence>
<proteinExistence type="predicted"/>
<sequence>MNPSETIHGGANEHALPAAKIIYSETRQEGGFVYDIGPELSHAEDAPIWNTYRKHAAAWDKDYLASLDDTLNVFLLFATLFSAVVAPFLIDSNARLQPDTQQAAVDALTRISAQLAASQDDAPPPIAYDGDSAINPASWLLAVNALWLVSLLISLVSTVFAVSVKQWLTSYKEGLPAATLPAVRERHERYIALDRWKISILVNSLPMVINIAVFIFLAGLVIYIWNASTPLGGLLCGLLVGSMGLYFVTVLLPIIIPRCPYQSILTKSLSHWLDSVVKMLNTLPIVFRTETKKKLQVDDDEDSPLLREKLGANASFIPDVTRISPTRSLPVIFSQRKSAAAAAQVRETSLI</sequence>
<name>A0A167JV90_CALVF</name>
<feature type="transmembrane region" description="Helical" evidence="1">
    <location>
        <begin position="71"/>
        <end position="90"/>
    </location>
</feature>
<evidence type="ECO:0000313" key="3">
    <source>
        <dbReference type="EMBL" id="KZO93946.1"/>
    </source>
</evidence>
<accession>A0A167JV90</accession>
<dbReference type="AlphaFoldDB" id="A0A167JV90"/>
<reference evidence="3 4" key="1">
    <citation type="journal article" date="2016" name="Mol. Biol. Evol.">
        <title>Comparative Genomics of Early-Diverging Mushroom-Forming Fungi Provides Insights into the Origins of Lignocellulose Decay Capabilities.</title>
        <authorList>
            <person name="Nagy L.G."/>
            <person name="Riley R."/>
            <person name="Tritt A."/>
            <person name="Adam C."/>
            <person name="Daum C."/>
            <person name="Floudas D."/>
            <person name="Sun H."/>
            <person name="Yadav J.S."/>
            <person name="Pangilinan J."/>
            <person name="Larsson K.H."/>
            <person name="Matsuura K."/>
            <person name="Barry K."/>
            <person name="Labutti K."/>
            <person name="Kuo R."/>
            <person name="Ohm R.A."/>
            <person name="Bhattacharya S.S."/>
            <person name="Shirouzu T."/>
            <person name="Yoshinaga Y."/>
            <person name="Martin F.M."/>
            <person name="Grigoriev I.V."/>
            <person name="Hibbett D.S."/>
        </authorList>
    </citation>
    <scope>NUCLEOTIDE SEQUENCE [LARGE SCALE GENOMIC DNA]</scope>
    <source>
        <strain evidence="3 4">TUFC12733</strain>
    </source>
</reference>
<keyword evidence="4" id="KW-1185">Reference proteome</keyword>
<keyword evidence="1" id="KW-0812">Transmembrane</keyword>
<feature type="transmembrane region" description="Helical" evidence="1">
    <location>
        <begin position="205"/>
        <end position="225"/>
    </location>
</feature>